<feature type="compositionally biased region" description="Basic and acidic residues" evidence="1">
    <location>
        <begin position="203"/>
        <end position="216"/>
    </location>
</feature>
<feature type="region of interest" description="Disordered" evidence="1">
    <location>
        <begin position="190"/>
        <end position="216"/>
    </location>
</feature>
<comment type="caution">
    <text evidence="2">The sequence shown here is derived from an EMBL/GenBank/DDBJ whole genome shotgun (WGS) entry which is preliminary data.</text>
</comment>
<accession>A0ABW2T738</accession>
<protein>
    <submittedName>
        <fullName evidence="2">Copper chaperone PCu(A)C</fullName>
    </submittedName>
</protein>
<dbReference type="InterPro" id="IPR036182">
    <property type="entry name" value="PCuAC_sf"/>
</dbReference>
<dbReference type="RefSeq" id="WP_343964780.1">
    <property type="nucleotide sequence ID" value="NZ_BAAAGK010000025.1"/>
</dbReference>
<name>A0ABW2T738_9ACTN</name>
<dbReference type="EMBL" id="JBHTEE010000001">
    <property type="protein sequence ID" value="MFC7603883.1"/>
    <property type="molecule type" value="Genomic_DNA"/>
</dbReference>
<reference evidence="3" key="1">
    <citation type="journal article" date="2019" name="Int. J. Syst. Evol. Microbiol.">
        <title>The Global Catalogue of Microorganisms (GCM) 10K type strain sequencing project: providing services to taxonomists for standard genome sequencing and annotation.</title>
        <authorList>
            <consortium name="The Broad Institute Genomics Platform"/>
            <consortium name="The Broad Institute Genome Sequencing Center for Infectious Disease"/>
            <person name="Wu L."/>
            <person name="Ma J."/>
        </authorList>
    </citation>
    <scope>NUCLEOTIDE SEQUENCE [LARGE SCALE GENOMIC DNA]</scope>
    <source>
        <strain evidence="3">JCM 10083</strain>
    </source>
</reference>
<gene>
    <name evidence="2" type="ORF">ACFQVD_27590</name>
</gene>
<evidence type="ECO:0000313" key="3">
    <source>
        <dbReference type="Proteomes" id="UP001596514"/>
    </source>
</evidence>
<evidence type="ECO:0000256" key="1">
    <source>
        <dbReference type="SAM" id="MobiDB-lite"/>
    </source>
</evidence>
<dbReference type="InterPro" id="IPR007410">
    <property type="entry name" value="LpqE-like"/>
</dbReference>
<dbReference type="SUPFAM" id="SSF110087">
    <property type="entry name" value="DR1885-like metal-binding protein"/>
    <property type="match status" value="1"/>
</dbReference>
<organism evidence="2 3">
    <name type="scientific">Streptosporangium amethystogenes subsp. fukuiense</name>
    <dbReference type="NCBI Taxonomy" id="698418"/>
    <lineage>
        <taxon>Bacteria</taxon>
        <taxon>Bacillati</taxon>
        <taxon>Actinomycetota</taxon>
        <taxon>Actinomycetes</taxon>
        <taxon>Streptosporangiales</taxon>
        <taxon>Streptosporangiaceae</taxon>
        <taxon>Streptosporangium</taxon>
    </lineage>
</organism>
<proteinExistence type="predicted"/>
<keyword evidence="3" id="KW-1185">Reference proteome</keyword>
<evidence type="ECO:0000313" key="2">
    <source>
        <dbReference type="EMBL" id="MFC7603883.1"/>
    </source>
</evidence>
<sequence length="216" mass="22018">MTVPGCLSGMAIERRPAAACRLPGQKRGITMSVRRITPAGILVAAVVALAGCGSQSTVAPAAAPATPAPTAPALTITDPWVKTAKKGMSAAFGTLVNNTDAEVTVVSAASSLSPKVELHEVVESAGKMVMRPKEGGIVIPARGTHQLQPGGDHIMLMGVTEAVRPGAEIPFTLTLKDGGTLEFTAVGKDFAGGQENYQPGTDPKGHEGMDMGESHG</sequence>
<dbReference type="PANTHER" id="PTHR36302">
    <property type="entry name" value="BLR7088 PROTEIN"/>
    <property type="match status" value="1"/>
</dbReference>
<dbReference type="Proteomes" id="UP001596514">
    <property type="component" value="Unassembled WGS sequence"/>
</dbReference>
<dbReference type="Pfam" id="PF04314">
    <property type="entry name" value="PCuAC"/>
    <property type="match status" value="1"/>
</dbReference>
<dbReference type="InterPro" id="IPR058248">
    <property type="entry name" value="Lxx211020-like"/>
</dbReference>
<dbReference type="PANTHER" id="PTHR36302:SF1">
    <property type="entry name" value="COPPER CHAPERONE PCU(A)C"/>
    <property type="match status" value="1"/>
</dbReference>
<dbReference type="Gene3D" id="2.60.40.1890">
    <property type="entry name" value="PCu(A)C copper chaperone"/>
    <property type="match status" value="1"/>
</dbReference>